<dbReference type="InterPro" id="IPR012910">
    <property type="entry name" value="Plug_dom"/>
</dbReference>
<dbReference type="KEGG" id="senf:GJR95_37770"/>
<protein>
    <submittedName>
        <fullName evidence="16">TonB-dependent receptor plug domain-containing protein</fullName>
    </submittedName>
</protein>
<evidence type="ECO:0000256" key="7">
    <source>
        <dbReference type="ARBA" id="ARBA00023004"/>
    </source>
</evidence>
<evidence type="ECO:0000313" key="17">
    <source>
        <dbReference type="Proteomes" id="UP000464577"/>
    </source>
</evidence>
<dbReference type="PANTHER" id="PTHR32552">
    <property type="entry name" value="FERRICHROME IRON RECEPTOR-RELATED"/>
    <property type="match status" value="1"/>
</dbReference>
<evidence type="ECO:0000256" key="8">
    <source>
        <dbReference type="ARBA" id="ARBA00023065"/>
    </source>
</evidence>
<dbReference type="PROSITE" id="PS51257">
    <property type="entry name" value="PROKAR_LIPOPROTEIN"/>
    <property type="match status" value="1"/>
</dbReference>
<dbReference type="Pfam" id="PF00593">
    <property type="entry name" value="TonB_dep_Rec_b-barrel"/>
    <property type="match status" value="1"/>
</dbReference>
<evidence type="ECO:0000256" key="5">
    <source>
        <dbReference type="ARBA" id="ARBA00022692"/>
    </source>
</evidence>
<keyword evidence="4" id="KW-0410">Iron transport</keyword>
<organism evidence="16 17">
    <name type="scientific">Spirosoma endbachense</name>
    <dbReference type="NCBI Taxonomy" id="2666025"/>
    <lineage>
        <taxon>Bacteria</taxon>
        <taxon>Pseudomonadati</taxon>
        <taxon>Bacteroidota</taxon>
        <taxon>Cytophagia</taxon>
        <taxon>Cytophagales</taxon>
        <taxon>Cytophagaceae</taxon>
        <taxon>Spirosoma</taxon>
    </lineage>
</organism>
<comment type="subcellular location">
    <subcellularLocation>
        <location evidence="1 12">Cell outer membrane</location>
        <topology evidence="1 12">Multi-pass membrane protein</topology>
    </subcellularLocation>
</comment>
<keyword evidence="8" id="KW-0406">Ion transport</keyword>
<dbReference type="InterPro" id="IPR000531">
    <property type="entry name" value="Beta-barrel_TonB"/>
</dbReference>
<dbReference type="Proteomes" id="UP000464577">
    <property type="component" value="Chromosome"/>
</dbReference>
<dbReference type="Gene3D" id="2.40.170.20">
    <property type="entry name" value="TonB-dependent receptor, beta-barrel domain"/>
    <property type="match status" value="1"/>
</dbReference>
<keyword evidence="10 12" id="KW-0472">Membrane</keyword>
<keyword evidence="17" id="KW-1185">Reference proteome</keyword>
<evidence type="ECO:0000256" key="12">
    <source>
        <dbReference type="PROSITE-ProRule" id="PRU01360"/>
    </source>
</evidence>
<keyword evidence="2 12" id="KW-0813">Transport</keyword>
<dbReference type="GO" id="GO:0009279">
    <property type="term" value="C:cell outer membrane"/>
    <property type="evidence" value="ECO:0007669"/>
    <property type="project" value="UniProtKB-SubCell"/>
</dbReference>
<evidence type="ECO:0000256" key="4">
    <source>
        <dbReference type="ARBA" id="ARBA00022496"/>
    </source>
</evidence>
<evidence type="ECO:0000256" key="9">
    <source>
        <dbReference type="ARBA" id="ARBA00023077"/>
    </source>
</evidence>
<dbReference type="PANTHER" id="PTHR32552:SF89">
    <property type="entry name" value="CATECHOLATE SIDEROPHORE RECEPTOR FIU"/>
    <property type="match status" value="1"/>
</dbReference>
<keyword evidence="16" id="KW-0675">Receptor</keyword>
<dbReference type="RefSeq" id="WP_162390816.1">
    <property type="nucleotide sequence ID" value="NZ_CP045997.1"/>
</dbReference>
<evidence type="ECO:0000256" key="10">
    <source>
        <dbReference type="ARBA" id="ARBA00023136"/>
    </source>
</evidence>
<keyword evidence="9 13" id="KW-0798">TonB box</keyword>
<dbReference type="AlphaFoldDB" id="A0A6P1W684"/>
<keyword evidence="11 12" id="KW-0998">Cell outer membrane</keyword>
<dbReference type="Pfam" id="PF07715">
    <property type="entry name" value="Plug"/>
    <property type="match status" value="1"/>
</dbReference>
<sequence>MNKQLYFYWSRKALRPISGLIFFLIVSCQVAFAQSSIRGKVTDAKGESLIGVSVKVKGSGQGTVTDATGSYQLSGLSPATTLEFSFVGFVSKELLVGSQTAINVTLAESASDLDEVIVTGVFDKRSRMESSVAISVLSAKLLQLQAPLSAADLLKNVPGVFVNSSTGEIRNTVSSRGVNVGGNDVSNGYYYVSMQEDGLPVTNATYGNFGPDYFLRPDLTLGKLEAVRGGTASILGNNAPGGIFNYVSKVGGQTMETQARVKYGLEGNGKNPYYRADMNVGGPLSKDKTLTFNVGGFFRQNDGARYAGYPMNNGGQLKANVVKQLKNGSLKLYGKYLNDHNTFFEQLPTVDFNNPHLAPGVEQTNSVLIPPVTADYTINQTGERSTYNSRDKIHSKDLSIGLNFDHSFGKGWTLDNKIRYAYKTSYWNTTSIPYPFAIDNVTFYGINTLAGKLGTYSFRDLATGTELANVTQGINIVNGAPAGLKFTVNSSNLPGAQIQKNSLLFNPLIVFDNRVKETIEQLTLTKRLSHMSFTGGLYYAYSSVKRLNPSGIGNMFGQMLNPRPQPTAIVYTDMTGKVYQVTNPDGITGGSGKSVATNLFDLSLNQLAGFFGHNWEVTDKLNFDWGIRFERIRVSGTNQIASATTSTDGGTDKNPLTLYDNMGGAITATVPYDKTVKTISYSGGLNYKFSDQLAVYARYSQGRKAPDLGLYLNAQSSVTADYLNPIAQSTQQYEVGFKAKKDRFSLFVTPFYSLLGNVPQQALGQESADVTSTYTTPVLYNKFETKGVEIEGNYSLTKEWSVRAVATFQKSTAVDFNTWVLNGNGRADDQIQSYSGNETDFSPRQILRISPTYTSDKLYGSIDWTYIGRRAGNVADVFYLPGFDQTNLNVGYNVSRKFQLQANVNNVFNQNGIMGWSAPGGFPASLNTQGFTKAQLEANPNAVYFSLSLPPRSYFLTATYTF</sequence>
<dbReference type="Pfam" id="PF13715">
    <property type="entry name" value="CarbopepD_reg_2"/>
    <property type="match status" value="1"/>
</dbReference>
<dbReference type="PROSITE" id="PS52016">
    <property type="entry name" value="TONB_DEPENDENT_REC_3"/>
    <property type="match status" value="1"/>
</dbReference>
<evidence type="ECO:0000259" key="15">
    <source>
        <dbReference type="Pfam" id="PF07715"/>
    </source>
</evidence>
<evidence type="ECO:0000256" key="1">
    <source>
        <dbReference type="ARBA" id="ARBA00004571"/>
    </source>
</evidence>
<gene>
    <name evidence="16" type="ORF">GJR95_37770</name>
</gene>
<evidence type="ECO:0000256" key="3">
    <source>
        <dbReference type="ARBA" id="ARBA00022452"/>
    </source>
</evidence>
<feature type="domain" description="TonB-dependent receptor-like beta-barrel" evidence="14">
    <location>
        <begin position="350"/>
        <end position="907"/>
    </location>
</feature>
<keyword evidence="6" id="KW-0732">Signal</keyword>
<evidence type="ECO:0000256" key="13">
    <source>
        <dbReference type="RuleBase" id="RU003357"/>
    </source>
</evidence>
<evidence type="ECO:0000256" key="11">
    <source>
        <dbReference type="ARBA" id="ARBA00023237"/>
    </source>
</evidence>
<evidence type="ECO:0000256" key="2">
    <source>
        <dbReference type="ARBA" id="ARBA00022448"/>
    </source>
</evidence>
<keyword evidence="5 12" id="KW-0812">Transmembrane</keyword>
<dbReference type="SUPFAM" id="SSF56935">
    <property type="entry name" value="Porins"/>
    <property type="match status" value="1"/>
</dbReference>
<comment type="similarity">
    <text evidence="12 13">Belongs to the TonB-dependent receptor family.</text>
</comment>
<proteinExistence type="inferred from homology"/>
<keyword evidence="3 12" id="KW-1134">Transmembrane beta strand</keyword>
<reference evidence="16 17" key="1">
    <citation type="submission" date="2019-11" db="EMBL/GenBank/DDBJ databases">
        <title>Spirosoma endbachense sp. nov., isolated from a natural salt meadow.</title>
        <authorList>
            <person name="Rojas J."/>
            <person name="Ambika Manirajan B."/>
            <person name="Ratering S."/>
            <person name="Suarez C."/>
            <person name="Geissler-Plaum R."/>
            <person name="Schnell S."/>
        </authorList>
    </citation>
    <scope>NUCLEOTIDE SEQUENCE [LARGE SCALE GENOMIC DNA]</scope>
    <source>
        <strain evidence="16 17">I-24</strain>
    </source>
</reference>
<dbReference type="GO" id="GO:0015344">
    <property type="term" value="F:siderophore uptake transmembrane transporter activity"/>
    <property type="evidence" value="ECO:0007669"/>
    <property type="project" value="TreeGrafter"/>
</dbReference>
<dbReference type="Gene3D" id="2.60.40.1120">
    <property type="entry name" value="Carboxypeptidase-like, regulatory domain"/>
    <property type="match status" value="1"/>
</dbReference>
<dbReference type="InterPro" id="IPR036942">
    <property type="entry name" value="Beta-barrel_TonB_sf"/>
</dbReference>
<accession>A0A6P1W684</accession>
<dbReference type="InterPro" id="IPR008969">
    <property type="entry name" value="CarboxyPept-like_regulatory"/>
</dbReference>
<keyword evidence="7" id="KW-0408">Iron</keyword>
<dbReference type="EMBL" id="CP045997">
    <property type="protein sequence ID" value="QHW00425.1"/>
    <property type="molecule type" value="Genomic_DNA"/>
</dbReference>
<dbReference type="SUPFAM" id="SSF49464">
    <property type="entry name" value="Carboxypeptidase regulatory domain-like"/>
    <property type="match status" value="1"/>
</dbReference>
<evidence type="ECO:0000256" key="6">
    <source>
        <dbReference type="ARBA" id="ARBA00022729"/>
    </source>
</evidence>
<dbReference type="InterPro" id="IPR039426">
    <property type="entry name" value="TonB-dep_rcpt-like"/>
</dbReference>
<evidence type="ECO:0000313" key="16">
    <source>
        <dbReference type="EMBL" id="QHW00425.1"/>
    </source>
</evidence>
<dbReference type="InterPro" id="IPR037066">
    <property type="entry name" value="Plug_dom_sf"/>
</dbReference>
<name>A0A6P1W684_9BACT</name>
<evidence type="ECO:0000259" key="14">
    <source>
        <dbReference type="Pfam" id="PF00593"/>
    </source>
</evidence>
<dbReference type="Gene3D" id="2.170.130.10">
    <property type="entry name" value="TonB-dependent receptor, plug domain"/>
    <property type="match status" value="1"/>
</dbReference>
<feature type="domain" description="TonB-dependent receptor plug" evidence="15">
    <location>
        <begin position="128"/>
        <end position="243"/>
    </location>
</feature>